<evidence type="ECO:0000313" key="2">
    <source>
        <dbReference type="Proteomes" id="UP000698222"/>
    </source>
</evidence>
<accession>A0ABS4YQG4</accession>
<dbReference type="EMBL" id="JAGIOC010000001">
    <property type="protein sequence ID" value="MBP2411032.1"/>
    <property type="molecule type" value="Genomic_DNA"/>
</dbReference>
<dbReference type="Proteomes" id="UP000698222">
    <property type="component" value="Unassembled WGS sequence"/>
</dbReference>
<name>A0ABS4YQG4_9MICO</name>
<proteinExistence type="predicted"/>
<dbReference type="RefSeq" id="WP_209895389.1">
    <property type="nucleotide sequence ID" value="NZ_BAAAJV010000053.1"/>
</dbReference>
<organism evidence="1 2">
    <name type="scientific">Brachybacterium fresconis</name>
    <dbReference type="NCBI Taxonomy" id="173363"/>
    <lineage>
        <taxon>Bacteria</taxon>
        <taxon>Bacillati</taxon>
        <taxon>Actinomycetota</taxon>
        <taxon>Actinomycetes</taxon>
        <taxon>Micrococcales</taxon>
        <taxon>Dermabacteraceae</taxon>
        <taxon>Brachybacterium</taxon>
    </lineage>
</organism>
<reference evidence="1 2" key="1">
    <citation type="submission" date="2021-03" db="EMBL/GenBank/DDBJ databases">
        <title>Sequencing the genomes of 1000 actinobacteria strains.</title>
        <authorList>
            <person name="Klenk H.-P."/>
        </authorList>
    </citation>
    <scope>NUCLEOTIDE SEQUENCE [LARGE SCALE GENOMIC DNA]</scope>
    <source>
        <strain evidence="1 2">DSM 14564</strain>
    </source>
</reference>
<evidence type="ECO:0000313" key="1">
    <source>
        <dbReference type="EMBL" id="MBP2411032.1"/>
    </source>
</evidence>
<sequence>MDIIWGCDTEDMDELAERIVEGVERLRRLIELLRGTSASVAWTGPDATAHRERTAVVTSEASDLCGILRDRSQQLHEESGQQTRASRGGRGLAVDPFAAVRAEWPDHLPRGPVRPPGLGGGPPIGFRAPIDADEMPAFPWPEGMGKPGPWIGGPFQRQDPIDPSRPLPEGEAFGLTEESLAHGEDWRRLLMKTTTYSALAQGAMDAHDAVGDGLDRAESALVDSGHEEFVPVVDAARVPHDVSSLVLGENSVLHEVTHGADRLLGNVDQTTTEVAEAVGDGDLTGALRAGERGAYRHQGILADVAVDVSLPDLPAAAGDVAEHTADAVEPISPDAAETLRAAGARSDALSFSLEESADRMTDAERWYDARRRYLPMPWDPQG</sequence>
<gene>
    <name evidence="1" type="ORF">JOF44_003935</name>
</gene>
<comment type="caution">
    <text evidence="1">The sequence shown here is derived from an EMBL/GenBank/DDBJ whole genome shotgun (WGS) entry which is preliminary data.</text>
</comment>
<protein>
    <submittedName>
        <fullName evidence="1">Uncharacterized protein</fullName>
    </submittedName>
</protein>
<keyword evidence="2" id="KW-1185">Reference proteome</keyword>